<organism evidence="2 3">
    <name type="scientific">Paractinoplanes ferrugineus</name>
    <dbReference type="NCBI Taxonomy" id="113564"/>
    <lineage>
        <taxon>Bacteria</taxon>
        <taxon>Bacillati</taxon>
        <taxon>Actinomycetota</taxon>
        <taxon>Actinomycetes</taxon>
        <taxon>Micromonosporales</taxon>
        <taxon>Micromonosporaceae</taxon>
        <taxon>Paractinoplanes</taxon>
    </lineage>
</organism>
<comment type="caution">
    <text evidence="2">The sequence shown here is derived from an EMBL/GenBank/DDBJ whole genome shotgun (WGS) entry which is preliminary data.</text>
</comment>
<name>A0A919IXK9_9ACTN</name>
<dbReference type="Proteomes" id="UP000598174">
    <property type="component" value="Unassembled WGS sequence"/>
</dbReference>
<dbReference type="AlphaFoldDB" id="A0A919IXK9"/>
<dbReference type="EMBL" id="BOMM01000016">
    <property type="protein sequence ID" value="GIE10310.1"/>
    <property type="molecule type" value="Genomic_DNA"/>
</dbReference>
<sequence length="58" mass="6184">MLAGDRVDGLESRFSSPREARPDRLIAETGVGSELSHHGISSRTAGHRADRSSSRPPG</sequence>
<feature type="compositionally biased region" description="Basic and acidic residues" evidence="1">
    <location>
        <begin position="1"/>
        <end position="26"/>
    </location>
</feature>
<feature type="compositionally biased region" description="Basic and acidic residues" evidence="1">
    <location>
        <begin position="47"/>
        <end position="58"/>
    </location>
</feature>
<feature type="region of interest" description="Disordered" evidence="1">
    <location>
        <begin position="1"/>
        <end position="58"/>
    </location>
</feature>
<dbReference type="RefSeq" id="WP_203816881.1">
    <property type="nucleotide sequence ID" value="NZ_BAAABP010000031.1"/>
</dbReference>
<reference evidence="2" key="1">
    <citation type="submission" date="2021-01" db="EMBL/GenBank/DDBJ databases">
        <title>Whole genome shotgun sequence of Actinoplanes ferrugineus NBRC 15555.</title>
        <authorList>
            <person name="Komaki H."/>
            <person name="Tamura T."/>
        </authorList>
    </citation>
    <scope>NUCLEOTIDE SEQUENCE</scope>
    <source>
        <strain evidence="2">NBRC 15555</strain>
    </source>
</reference>
<gene>
    <name evidence="2" type="ORF">Afe05nite_21500</name>
</gene>
<accession>A0A919IXK9</accession>
<evidence type="ECO:0000256" key="1">
    <source>
        <dbReference type="SAM" id="MobiDB-lite"/>
    </source>
</evidence>
<protein>
    <submittedName>
        <fullName evidence="2">Uncharacterized protein</fullName>
    </submittedName>
</protein>
<evidence type="ECO:0000313" key="2">
    <source>
        <dbReference type="EMBL" id="GIE10310.1"/>
    </source>
</evidence>
<proteinExistence type="predicted"/>
<evidence type="ECO:0000313" key="3">
    <source>
        <dbReference type="Proteomes" id="UP000598174"/>
    </source>
</evidence>
<keyword evidence="3" id="KW-1185">Reference proteome</keyword>